<dbReference type="EC" id="1.8.1.8" evidence="10"/>
<evidence type="ECO:0000259" key="9">
    <source>
        <dbReference type="PROSITE" id="PS51352"/>
    </source>
</evidence>
<dbReference type="NCBIfam" id="NF001419">
    <property type="entry name" value="PRK00293.1"/>
    <property type="match status" value="1"/>
</dbReference>
<dbReference type="Gene3D" id="2.60.40.1250">
    <property type="entry name" value="Thiol:disulfide interchange protein DsbD, N-terminal domain"/>
    <property type="match status" value="1"/>
</dbReference>
<keyword evidence="6 8" id="KW-0472">Membrane</keyword>
<dbReference type="InterPro" id="IPR035671">
    <property type="entry name" value="DsbD_gamma"/>
</dbReference>
<evidence type="ECO:0000313" key="10">
    <source>
        <dbReference type="EMBL" id="MCC4307177.1"/>
    </source>
</evidence>
<dbReference type="InterPro" id="IPR017937">
    <property type="entry name" value="Thioredoxin_CS"/>
</dbReference>
<dbReference type="Pfam" id="PF02683">
    <property type="entry name" value="DsbD_TM"/>
    <property type="match status" value="1"/>
</dbReference>
<feature type="transmembrane region" description="Helical" evidence="8">
    <location>
        <begin position="217"/>
        <end position="244"/>
    </location>
</feature>
<dbReference type="PANTHER" id="PTHR32234:SF0">
    <property type="entry name" value="THIOL:DISULFIDE INTERCHANGE PROTEIN DSBD"/>
    <property type="match status" value="1"/>
</dbReference>
<evidence type="ECO:0000256" key="8">
    <source>
        <dbReference type="SAM" id="Phobius"/>
    </source>
</evidence>
<evidence type="ECO:0000256" key="6">
    <source>
        <dbReference type="ARBA" id="ARBA00023136"/>
    </source>
</evidence>
<evidence type="ECO:0000256" key="5">
    <source>
        <dbReference type="ARBA" id="ARBA00022989"/>
    </source>
</evidence>
<dbReference type="EMBL" id="JAJGNA010000001">
    <property type="protein sequence ID" value="MCC4307177.1"/>
    <property type="molecule type" value="Genomic_DNA"/>
</dbReference>
<dbReference type="GO" id="GO:0045454">
    <property type="term" value="P:cell redox homeostasis"/>
    <property type="evidence" value="ECO:0007669"/>
    <property type="project" value="TreeGrafter"/>
</dbReference>
<feature type="domain" description="Thioredoxin" evidence="9">
    <location>
        <begin position="516"/>
        <end position="654"/>
    </location>
</feature>
<reference evidence="10" key="1">
    <citation type="submission" date="2021-10" db="EMBL/GenBank/DDBJ databases">
        <title>The diversity and Nitrogen Metabolism of Culturable Nitrate-Utilizing Bacteria Within the Oxygen Minimum Zone of the Changjiang (Yangtze River)Estuary.</title>
        <authorList>
            <person name="Zhang D."/>
            <person name="Zheng J."/>
            <person name="Liu S."/>
            <person name="He W."/>
        </authorList>
    </citation>
    <scope>NUCLEOTIDE SEQUENCE</scope>
    <source>
        <strain evidence="10">FXH-223</strain>
    </source>
</reference>
<evidence type="ECO:0000256" key="2">
    <source>
        <dbReference type="ARBA" id="ARBA00022475"/>
    </source>
</evidence>
<dbReference type="PANTHER" id="PTHR32234">
    <property type="entry name" value="THIOL:DISULFIDE INTERCHANGE PROTEIN DSBD"/>
    <property type="match status" value="1"/>
</dbReference>
<feature type="transmembrane region" description="Helical" evidence="8">
    <location>
        <begin position="381"/>
        <end position="402"/>
    </location>
</feature>
<evidence type="ECO:0000256" key="1">
    <source>
        <dbReference type="ARBA" id="ARBA00004651"/>
    </source>
</evidence>
<sequence length="659" mass="69241">MTFFKGGRARRLPGIVLTTLLGLLIMAGPAGALSLSDGGLSGFGDDGDALPSVDEAIQVVTDADWDRQRLLVSFMLYDHVYLYRHKLDFTLRDANGNLLADFDDLALPPAEDKTDEIYGDTQVYYGQLDVTLPLDSVPLADTELEVKYQGCIEDRLCYPPEIRTYAFSAPTPGGDDGATSAPAARPAPAAGDQDGFFATLFSEDANAFNQWMNGRGLGLIVALFFAGGILLAFTPCVFPMVPILSGIIAGRGTASGGAAGARRGFVLSVAYVLGVAVPYTLAGLLVAVFGAGLNLQFLLQQPAAILTSVVIFVLLALSMFGLYELQLPAALRDRLNRAGPDGGGGVPGAVLLGVISALVVSPCVTPILAGALLYVAGTGDALTGAASLFALALGMGVPLIIFGTGGGHLLPRAGLWMEEIKRFFGVVMLGVAIWLLDRIVGDTLTLSLYGLLLLVYGVLLGALEPVAEGGSRLKRALALVLALYGTLMLIGAAAGGDDPWQPLAPLTAPAAVATVPANGETAGGPARPTADGEHGPWVSLAGHRPLRDALAASADADRPVLVDFFAEWCVACKVMEDTTLADPRVLDAMAGFDLYRVDITEINDENQKIMAEYNIFGLPSFVFFDRDGREVPDARVLGEMDSERFLKHLDNKILPATGS</sequence>
<dbReference type="InterPro" id="IPR036929">
    <property type="entry name" value="DsbDN_sf"/>
</dbReference>
<feature type="transmembrane region" description="Helical" evidence="8">
    <location>
        <begin position="446"/>
        <end position="464"/>
    </location>
</feature>
<feature type="transmembrane region" description="Helical" evidence="8">
    <location>
        <begin position="303"/>
        <end position="325"/>
    </location>
</feature>
<dbReference type="InterPro" id="IPR003834">
    <property type="entry name" value="Cyt_c_assmbl_TM_dom"/>
</dbReference>
<evidence type="ECO:0000256" key="7">
    <source>
        <dbReference type="ARBA" id="ARBA00023284"/>
    </source>
</evidence>
<dbReference type="InterPro" id="IPR013766">
    <property type="entry name" value="Thioredoxin_domain"/>
</dbReference>
<dbReference type="Pfam" id="PF11412">
    <property type="entry name" value="DsbD_N"/>
    <property type="match status" value="1"/>
</dbReference>
<dbReference type="RefSeq" id="WP_228232345.1">
    <property type="nucleotide sequence ID" value="NZ_JAJGNA010000001.1"/>
</dbReference>
<keyword evidence="3 8" id="KW-0812">Transmembrane</keyword>
<dbReference type="Pfam" id="PF13899">
    <property type="entry name" value="Thioredoxin_7"/>
    <property type="match status" value="1"/>
</dbReference>
<dbReference type="PROSITE" id="PS51352">
    <property type="entry name" value="THIOREDOXIN_2"/>
    <property type="match status" value="1"/>
</dbReference>
<organism evidence="10 11">
    <name type="scientific">Alloalcanivorax marinus</name>
    <dbReference type="NCBI Taxonomy" id="1177169"/>
    <lineage>
        <taxon>Bacteria</taxon>
        <taxon>Pseudomonadati</taxon>
        <taxon>Pseudomonadota</taxon>
        <taxon>Gammaproteobacteria</taxon>
        <taxon>Oceanospirillales</taxon>
        <taxon>Alcanivoracaceae</taxon>
        <taxon>Alloalcanivorax</taxon>
    </lineage>
</organism>
<proteinExistence type="predicted"/>
<evidence type="ECO:0000256" key="4">
    <source>
        <dbReference type="ARBA" id="ARBA00022748"/>
    </source>
</evidence>
<dbReference type="AlphaFoldDB" id="A0A9Q3UKM6"/>
<dbReference type="GO" id="GO:0047134">
    <property type="term" value="F:protein-disulfide reductase [NAD(P)H] activity"/>
    <property type="evidence" value="ECO:0007669"/>
    <property type="project" value="UniProtKB-EC"/>
</dbReference>
<keyword evidence="5 8" id="KW-1133">Transmembrane helix</keyword>
<dbReference type="PROSITE" id="PS00194">
    <property type="entry name" value="THIOREDOXIN_1"/>
    <property type="match status" value="1"/>
</dbReference>
<dbReference type="GO" id="GO:0005886">
    <property type="term" value="C:plasma membrane"/>
    <property type="evidence" value="ECO:0007669"/>
    <property type="project" value="UniProtKB-SubCell"/>
</dbReference>
<gene>
    <name evidence="10" type="primary">dsbD</name>
    <name evidence="10" type="ORF">LL252_01220</name>
</gene>
<evidence type="ECO:0000313" key="11">
    <source>
        <dbReference type="Proteomes" id="UP001108027"/>
    </source>
</evidence>
<feature type="transmembrane region" description="Helical" evidence="8">
    <location>
        <begin position="476"/>
        <end position="496"/>
    </location>
</feature>
<evidence type="ECO:0000256" key="3">
    <source>
        <dbReference type="ARBA" id="ARBA00022692"/>
    </source>
</evidence>
<dbReference type="InterPro" id="IPR028250">
    <property type="entry name" value="DsbDN"/>
</dbReference>
<dbReference type="SUPFAM" id="SSF52833">
    <property type="entry name" value="Thioredoxin-like"/>
    <property type="match status" value="1"/>
</dbReference>
<dbReference type="CDD" id="cd02953">
    <property type="entry name" value="DsbDgamma"/>
    <property type="match status" value="1"/>
</dbReference>
<dbReference type="Gene3D" id="3.40.30.10">
    <property type="entry name" value="Glutaredoxin"/>
    <property type="match status" value="1"/>
</dbReference>
<comment type="caution">
    <text evidence="10">The sequence shown here is derived from an EMBL/GenBank/DDBJ whole genome shotgun (WGS) entry which is preliminary data.</text>
</comment>
<accession>A0A9Q3UKM6</accession>
<comment type="subcellular location">
    <subcellularLocation>
        <location evidence="1">Cell membrane</location>
        <topology evidence="1">Multi-pass membrane protein</topology>
    </subcellularLocation>
</comment>
<keyword evidence="10" id="KW-0560">Oxidoreductase</keyword>
<dbReference type="GO" id="GO:0017004">
    <property type="term" value="P:cytochrome complex assembly"/>
    <property type="evidence" value="ECO:0007669"/>
    <property type="project" value="UniProtKB-KW"/>
</dbReference>
<keyword evidence="7" id="KW-0676">Redox-active center</keyword>
<keyword evidence="2" id="KW-1003">Cell membrane</keyword>
<name>A0A9Q3UKM6_9GAMM</name>
<feature type="transmembrane region" description="Helical" evidence="8">
    <location>
        <begin position="265"/>
        <end position="291"/>
    </location>
</feature>
<dbReference type="SUPFAM" id="SSF74863">
    <property type="entry name" value="Thiol:disulfide interchange protein DsbD, N-terminal domain (DsbD-alpha)"/>
    <property type="match status" value="1"/>
</dbReference>
<keyword evidence="4" id="KW-0201">Cytochrome c-type biogenesis</keyword>
<dbReference type="InterPro" id="IPR036249">
    <property type="entry name" value="Thioredoxin-like_sf"/>
</dbReference>
<feature type="transmembrane region" description="Helical" evidence="8">
    <location>
        <begin position="423"/>
        <end position="440"/>
    </location>
</feature>
<protein>
    <submittedName>
        <fullName evidence="10">Protein-disulfide reductase DsbD</fullName>
        <ecNumber evidence="10">1.8.1.8</ecNumber>
    </submittedName>
</protein>
<dbReference type="Proteomes" id="UP001108027">
    <property type="component" value="Unassembled WGS sequence"/>
</dbReference>
<feature type="transmembrane region" description="Helical" evidence="8">
    <location>
        <begin position="346"/>
        <end position="375"/>
    </location>
</feature>
<keyword evidence="11" id="KW-1185">Reference proteome</keyword>